<dbReference type="Proteomes" id="UP000304148">
    <property type="component" value="Chromosome"/>
</dbReference>
<evidence type="ECO:0000313" key="2">
    <source>
        <dbReference type="Proteomes" id="UP000304148"/>
    </source>
</evidence>
<proteinExistence type="predicted"/>
<gene>
    <name evidence="1" type="ORF">PBLR_10121</name>
</gene>
<evidence type="ECO:0000313" key="1">
    <source>
        <dbReference type="EMBL" id="SYX81702.1"/>
    </source>
</evidence>
<name>A0A383R593_PAEAL</name>
<dbReference type="AlphaFoldDB" id="A0A383R593"/>
<sequence length="47" mass="5105">MNSNKLATLNYGSNNFGGSTIKKVTPLIGVHIIMLRLTLSISQSENK</sequence>
<dbReference type="EMBL" id="LS992241">
    <property type="protein sequence ID" value="SYX81702.1"/>
    <property type="molecule type" value="Genomic_DNA"/>
</dbReference>
<accession>A0A383R593</accession>
<protein>
    <submittedName>
        <fullName evidence="1">Uncharacterized protein</fullName>
    </submittedName>
</protein>
<reference evidence="2" key="1">
    <citation type="submission" date="2018-08" db="EMBL/GenBank/DDBJ databases">
        <authorList>
            <person name="Chevrot R."/>
        </authorList>
    </citation>
    <scope>NUCLEOTIDE SEQUENCE [LARGE SCALE GENOMIC DNA]</scope>
</reference>
<organism evidence="1 2">
    <name type="scientific">Paenibacillus alvei</name>
    <name type="common">Bacillus alvei</name>
    <dbReference type="NCBI Taxonomy" id="44250"/>
    <lineage>
        <taxon>Bacteria</taxon>
        <taxon>Bacillati</taxon>
        <taxon>Bacillota</taxon>
        <taxon>Bacilli</taxon>
        <taxon>Bacillales</taxon>
        <taxon>Paenibacillaceae</taxon>
        <taxon>Paenibacillus</taxon>
    </lineage>
</organism>